<proteinExistence type="predicted"/>
<comment type="caution">
    <text evidence="5">The sequence shown here is derived from an EMBL/GenBank/DDBJ whole genome shotgun (WGS) entry which is preliminary data.</text>
</comment>
<sequence>MAILVVAADDGVMPQTLGHIHILDFLGVKDGLIVLSKIDRADEDILYLAELEIREVLEGTFLKNKPIIPFSAIDKSGLHEIKQCIAEKTKTIEAKDSSLPFRLWIDQIKSFAGFN</sequence>
<dbReference type="GO" id="GO:0016259">
    <property type="term" value="P:selenocysteine metabolic process"/>
    <property type="evidence" value="ECO:0007669"/>
    <property type="project" value="TreeGrafter"/>
</dbReference>
<dbReference type="Proteomes" id="UP000189670">
    <property type="component" value="Unassembled WGS sequence"/>
</dbReference>
<dbReference type="InterPro" id="IPR027417">
    <property type="entry name" value="P-loop_NTPase"/>
</dbReference>
<dbReference type="EMBL" id="ATBP01000074">
    <property type="protein sequence ID" value="ETR73291.1"/>
    <property type="molecule type" value="Genomic_DNA"/>
</dbReference>
<evidence type="ECO:0000259" key="4">
    <source>
        <dbReference type="Pfam" id="PF00009"/>
    </source>
</evidence>
<dbReference type="Pfam" id="PF00009">
    <property type="entry name" value="GTP_EFTU"/>
    <property type="match status" value="1"/>
</dbReference>
<feature type="domain" description="Tr-type G" evidence="4">
    <location>
        <begin position="1"/>
        <end position="87"/>
    </location>
</feature>
<protein>
    <recommendedName>
        <fullName evidence="4">Tr-type G domain-containing protein</fullName>
    </recommendedName>
</protein>
<dbReference type="GO" id="GO:0001514">
    <property type="term" value="P:selenocysteine incorporation"/>
    <property type="evidence" value="ECO:0007669"/>
    <property type="project" value="TreeGrafter"/>
</dbReference>
<dbReference type="GO" id="GO:0035368">
    <property type="term" value="F:selenocysteine insertion sequence binding"/>
    <property type="evidence" value="ECO:0007669"/>
    <property type="project" value="TreeGrafter"/>
</dbReference>
<dbReference type="Gene3D" id="3.40.50.300">
    <property type="entry name" value="P-loop containing nucleotide triphosphate hydrolases"/>
    <property type="match status" value="1"/>
</dbReference>
<dbReference type="SUPFAM" id="SSF52540">
    <property type="entry name" value="P-loop containing nucleoside triphosphate hydrolases"/>
    <property type="match status" value="1"/>
</dbReference>
<keyword evidence="1" id="KW-0547">Nucleotide-binding</keyword>
<evidence type="ECO:0000256" key="2">
    <source>
        <dbReference type="ARBA" id="ARBA00022917"/>
    </source>
</evidence>
<evidence type="ECO:0000256" key="1">
    <source>
        <dbReference type="ARBA" id="ARBA00022741"/>
    </source>
</evidence>
<keyword evidence="3" id="KW-0342">GTP-binding</keyword>
<dbReference type="GO" id="GO:0005525">
    <property type="term" value="F:GTP binding"/>
    <property type="evidence" value="ECO:0007669"/>
    <property type="project" value="UniProtKB-KW"/>
</dbReference>
<reference evidence="6" key="1">
    <citation type="submission" date="2012-11" db="EMBL/GenBank/DDBJ databases">
        <authorList>
            <person name="Lucero-Rivera Y.E."/>
            <person name="Tovar-Ramirez D."/>
        </authorList>
    </citation>
    <scope>NUCLEOTIDE SEQUENCE [LARGE SCALE GENOMIC DNA]</scope>
    <source>
        <strain evidence="6">Araruama</strain>
    </source>
</reference>
<dbReference type="InterPro" id="IPR050543">
    <property type="entry name" value="eIF2G"/>
</dbReference>
<dbReference type="PANTHER" id="PTHR42854">
    <property type="entry name" value="EUKARYOTIC TRANSLATION INITIATION FACTOR 2 SUBUNIT 3 FAMILY MEMBER"/>
    <property type="match status" value="1"/>
</dbReference>
<name>A0A1V1PEI4_9BACT</name>
<dbReference type="GO" id="GO:0000049">
    <property type="term" value="F:tRNA binding"/>
    <property type="evidence" value="ECO:0007669"/>
    <property type="project" value="TreeGrafter"/>
</dbReference>
<dbReference type="PANTHER" id="PTHR42854:SF3">
    <property type="entry name" value="EUKARYOTIC TRANSLATION INITIATION FACTOR 2 SUBUNIT 3-RELATED"/>
    <property type="match status" value="1"/>
</dbReference>
<keyword evidence="2" id="KW-0648">Protein biosynthesis</keyword>
<dbReference type="GO" id="GO:0005829">
    <property type="term" value="C:cytosol"/>
    <property type="evidence" value="ECO:0007669"/>
    <property type="project" value="TreeGrafter"/>
</dbReference>
<accession>A0A1V1PEI4</accession>
<evidence type="ECO:0000256" key="3">
    <source>
        <dbReference type="ARBA" id="ARBA00023134"/>
    </source>
</evidence>
<evidence type="ECO:0000313" key="5">
    <source>
        <dbReference type="EMBL" id="ETR73291.1"/>
    </source>
</evidence>
<evidence type="ECO:0000313" key="6">
    <source>
        <dbReference type="Proteomes" id="UP000189670"/>
    </source>
</evidence>
<dbReference type="AlphaFoldDB" id="A0A1V1PEI4"/>
<gene>
    <name evidence="5" type="ORF">OMM_07035</name>
</gene>
<organism evidence="5 6">
    <name type="scientific">Candidatus Magnetoglobus multicellularis str. Araruama</name>
    <dbReference type="NCBI Taxonomy" id="890399"/>
    <lineage>
        <taxon>Bacteria</taxon>
        <taxon>Pseudomonadati</taxon>
        <taxon>Thermodesulfobacteriota</taxon>
        <taxon>Desulfobacteria</taxon>
        <taxon>Desulfobacterales</taxon>
        <taxon>Desulfobacteraceae</taxon>
        <taxon>Candidatus Magnetoglobus</taxon>
    </lineage>
</organism>
<dbReference type="GO" id="GO:0003924">
    <property type="term" value="F:GTPase activity"/>
    <property type="evidence" value="ECO:0007669"/>
    <property type="project" value="InterPro"/>
</dbReference>
<dbReference type="InterPro" id="IPR000795">
    <property type="entry name" value="T_Tr_GTP-bd_dom"/>
</dbReference>